<feature type="region of interest" description="Disordered" evidence="1">
    <location>
        <begin position="456"/>
        <end position="491"/>
    </location>
</feature>
<feature type="compositionally biased region" description="Polar residues" evidence="1">
    <location>
        <begin position="66"/>
        <end position="82"/>
    </location>
</feature>
<dbReference type="Proteomes" id="UP000266841">
    <property type="component" value="Unassembled WGS sequence"/>
</dbReference>
<feature type="region of interest" description="Disordered" evidence="1">
    <location>
        <begin position="761"/>
        <end position="791"/>
    </location>
</feature>
<dbReference type="AlphaFoldDB" id="K0RSD5"/>
<organism evidence="2 3">
    <name type="scientific">Thalassiosira oceanica</name>
    <name type="common">Marine diatom</name>
    <dbReference type="NCBI Taxonomy" id="159749"/>
    <lineage>
        <taxon>Eukaryota</taxon>
        <taxon>Sar</taxon>
        <taxon>Stramenopiles</taxon>
        <taxon>Ochrophyta</taxon>
        <taxon>Bacillariophyta</taxon>
        <taxon>Coscinodiscophyceae</taxon>
        <taxon>Thalassiosirophycidae</taxon>
        <taxon>Thalassiosirales</taxon>
        <taxon>Thalassiosiraceae</taxon>
        <taxon>Thalassiosira</taxon>
    </lineage>
</organism>
<proteinExistence type="predicted"/>
<sequence length="791" mass="85084">MALLLARSAWCAMLRYSSDSFNTENRQETRQACTYIRAHYALVAGFDASLIVADIAEEPPRAQGRPATQGTTEEASQRSPDQTTSPMSSESTSPDDRGPVDATVSPRPSPPGDVSTQEIVGSTNASDSAASPLVQEVPRNGTTASTIRAINDDDPPIPVGQVADHEKETKGPQLHDGPPGPPRFPQELDDSLAKKVEKERAAFPALEDRLRHEDIGSGKRAAQETEGSTNVGDSTAAPMVQREVIQGGEMVSTIHSMNEDDPPIPVLQVVDHEKSEGNQARRVANEFGRSSDHPRYNVLTVHTTMGASVASAAEVDPPVVGSNTSTNTTSPGAAGRAATNSGATTAIVGTRTIVLPQAMMIKPGDDDEPEPVIAEQVTSVALPFYRRKGFYLWSTDVDRADSLTVNNNQTLRPTNIPTENPTLRPTNDVSSKRVEIESQRSSCAQLVSYTDLISDADPTTTLRKPTNNPTASNIPTTIPTSPPSENPTLRPTNYYDFYPEETSYKLERIASEDGQETELASHRGSNGDKNHEESICLEDGLYSFSFYDSYGDGFNGEYSLTLVPGERIIMRDNSVSRYGEKILFRLPFNWSSTAPSSSKTPTASPTLIPSLSPSSSKTPTAFPTLIPSLPPSSSKTPTAFPTLIPSSYSPDYDSYPDETSYKLEKIASEDGQETELASHSGSAGDKNHEESICLDDGLYSFSFYDSHGDGFNGEYSLTLVPGETIIVQDNSESLYGEQVLFRLPFDQATVDVEWIGSDGQLLPSLSPSSSPTLTLSPSSSSQPSSSSSPSC</sequence>
<feature type="compositionally biased region" description="Polar residues" evidence="1">
    <location>
        <begin position="408"/>
        <end position="429"/>
    </location>
</feature>
<evidence type="ECO:0000256" key="1">
    <source>
        <dbReference type="SAM" id="MobiDB-lite"/>
    </source>
</evidence>
<dbReference type="EMBL" id="AGNL01034497">
    <property type="protein sequence ID" value="EJK55234.1"/>
    <property type="molecule type" value="Genomic_DNA"/>
</dbReference>
<evidence type="ECO:0000313" key="2">
    <source>
        <dbReference type="EMBL" id="EJK55234.1"/>
    </source>
</evidence>
<keyword evidence="3" id="KW-1185">Reference proteome</keyword>
<feature type="compositionally biased region" description="Basic and acidic residues" evidence="1">
    <location>
        <begin position="191"/>
        <end position="223"/>
    </location>
</feature>
<feature type="region of interest" description="Disordered" evidence="1">
    <location>
        <begin position="58"/>
        <end position="234"/>
    </location>
</feature>
<feature type="compositionally biased region" description="Basic and acidic residues" evidence="1">
    <location>
        <begin position="519"/>
        <end position="531"/>
    </location>
</feature>
<reference evidence="2 3" key="1">
    <citation type="journal article" date="2012" name="Genome Biol.">
        <title>Genome and low-iron response of an oceanic diatom adapted to chronic iron limitation.</title>
        <authorList>
            <person name="Lommer M."/>
            <person name="Specht M."/>
            <person name="Roy A.S."/>
            <person name="Kraemer L."/>
            <person name="Andreson R."/>
            <person name="Gutowska M.A."/>
            <person name="Wolf J."/>
            <person name="Bergner S.V."/>
            <person name="Schilhabel M.B."/>
            <person name="Klostermeier U.C."/>
            <person name="Beiko R.G."/>
            <person name="Rosenstiel P."/>
            <person name="Hippler M."/>
            <person name="Laroche J."/>
        </authorList>
    </citation>
    <scope>NUCLEOTIDE SEQUENCE [LARGE SCALE GENOMIC DNA]</scope>
    <source>
        <strain evidence="2 3">CCMP1005</strain>
    </source>
</reference>
<comment type="caution">
    <text evidence="2">The sequence shown here is derived from an EMBL/GenBank/DDBJ whole genome shotgun (WGS) entry which is preliminary data.</text>
</comment>
<name>K0RSD5_THAOC</name>
<feature type="non-terminal residue" evidence="2">
    <location>
        <position position="791"/>
    </location>
</feature>
<feature type="region of interest" description="Disordered" evidence="1">
    <location>
        <begin position="593"/>
        <end position="640"/>
    </location>
</feature>
<gene>
    <name evidence="2" type="ORF">THAOC_25051</name>
</gene>
<feature type="region of interest" description="Disordered" evidence="1">
    <location>
        <begin position="408"/>
        <end position="430"/>
    </location>
</feature>
<feature type="region of interest" description="Disordered" evidence="1">
    <location>
        <begin position="669"/>
        <end position="688"/>
    </location>
</feature>
<feature type="compositionally biased region" description="Low complexity" evidence="1">
    <location>
        <begin position="318"/>
        <end position="335"/>
    </location>
</feature>
<feature type="compositionally biased region" description="Low complexity" evidence="1">
    <location>
        <begin position="465"/>
        <end position="479"/>
    </location>
</feature>
<feature type="compositionally biased region" description="Low complexity" evidence="1">
    <location>
        <begin position="83"/>
        <end position="92"/>
    </location>
</feature>
<feature type="region of interest" description="Disordered" evidence="1">
    <location>
        <begin position="316"/>
        <end position="339"/>
    </location>
</feature>
<protein>
    <submittedName>
        <fullName evidence="2">Uncharacterized protein</fullName>
    </submittedName>
</protein>
<feature type="region of interest" description="Disordered" evidence="1">
    <location>
        <begin position="512"/>
        <end position="531"/>
    </location>
</feature>
<evidence type="ECO:0000313" key="3">
    <source>
        <dbReference type="Proteomes" id="UP000266841"/>
    </source>
</evidence>
<feature type="compositionally biased region" description="Polar residues" evidence="1">
    <location>
        <begin position="114"/>
        <end position="129"/>
    </location>
</feature>
<accession>K0RSD5</accession>
<feature type="compositionally biased region" description="Low complexity" evidence="1">
    <location>
        <begin position="593"/>
        <end position="638"/>
    </location>
</feature>